<evidence type="ECO:0000256" key="3">
    <source>
        <dbReference type="SAM" id="MobiDB-lite"/>
    </source>
</evidence>
<feature type="region of interest" description="Disordered" evidence="3">
    <location>
        <begin position="717"/>
        <end position="769"/>
    </location>
</feature>
<dbReference type="OrthoDB" id="2428276at2759"/>
<dbReference type="PROSITE" id="PS50158">
    <property type="entry name" value="ZF_CCHC"/>
    <property type="match status" value="1"/>
</dbReference>
<protein>
    <recommendedName>
        <fullName evidence="4">CCHC-type domain-containing protein</fullName>
    </recommendedName>
</protein>
<dbReference type="Proteomes" id="UP000266861">
    <property type="component" value="Unassembled WGS sequence"/>
</dbReference>
<dbReference type="STRING" id="1348612.A0A397HKA5"/>
<name>A0A397HKA5_9GLOM</name>
<keyword evidence="1" id="KW-0862">Zinc</keyword>
<accession>A0A397HKA5</accession>
<reference evidence="5 6" key="1">
    <citation type="submission" date="2018-08" db="EMBL/GenBank/DDBJ databases">
        <title>Genome and evolution of the arbuscular mycorrhizal fungus Diversispora epigaea (formerly Glomus versiforme) and its bacterial endosymbionts.</title>
        <authorList>
            <person name="Sun X."/>
            <person name="Fei Z."/>
            <person name="Harrison M."/>
        </authorList>
    </citation>
    <scope>NUCLEOTIDE SEQUENCE [LARGE SCALE GENOMIC DNA]</scope>
    <source>
        <strain evidence="5 6">IT104</strain>
    </source>
</reference>
<dbReference type="Gene3D" id="1.10.287.950">
    <property type="entry name" value="Methyl-accepting chemotaxis protein"/>
    <property type="match status" value="1"/>
</dbReference>
<evidence type="ECO:0000313" key="5">
    <source>
        <dbReference type="EMBL" id="RHZ63479.1"/>
    </source>
</evidence>
<dbReference type="InterPro" id="IPR001878">
    <property type="entry name" value="Znf_CCHC"/>
</dbReference>
<evidence type="ECO:0000256" key="1">
    <source>
        <dbReference type="PROSITE-ProRule" id="PRU00047"/>
    </source>
</evidence>
<keyword evidence="2" id="KW-0175">Coiled coil</keyword>
<gene>
    <name evidence="5" type="ORF">Glove_329g35</name>
</gene>
<evidence type="ECO:0000313" key="6">
    <source>
        <dbReference type="Proteomes" id="UP000266861"/>
    </source>
</evidence>
<dbReference type="GO" id="GO:0008270">
    <property type="term" value="F:zinc ion binding"/>
    <property type="evidence" value="ECO:0007669"/>
    <property type="project" value="UniProtKB-KW"/>
</dbReference>
<keyword evidence="1" id="KW-0479">Metal-binding</keyword>
<keyword evidence="1" id="KW-0863">Zinc-finger</keyword>
<dbReference type="Gene3D" id="4.10.470.10">
    <property type="entry name" value="Ricin (A Subunit), domain 2"/>
    <property type="match status" value="1"/>
</dbReference>
<dbReference type="GO" id="GO:0003676">
    <property type="term" value="F:nucleic acid binding"/>
    <property type="evidence" value="ECO:0007669"/>
    <property type="project" value="InterPro"/>
</dbReference>
<proteinExistence type="predicted"/>
<dbReference type="EMBL" id="PQFF01000301">
    <property type="protein sequence ID" value="RHZ63479.1"/>
    <property type="molecule type" value="Genomic_DNA"/>
</dbReference>
<sequence length="769" mass="88327">MAQRKSRLKKALQDIEDKDKFIPALETQIIEMDNEISLLQHKIQKLREGMTLDLLHLPATNTLVFDLITDVRTNIKLLADSARGDNDLLINEINNYQTQIEAKLTQIQDGCYTFENDVTQLRQEVENLSDINRNQQELGNELGILNETLKEQLNNLTDRNETIQTKLNEKTRIYELAQDRLDECREECYQIRESLQGAHEDITESELVYDELKRKLRILRLTHIAWQARNLRQAQILDIEFNTARNAWRNQRDRNQRITRELQNCRRHGRNLQNDKNNPLPNPNMAAIEHVMQTISPRLAILPDYDGQEPPHTYFAKLRAINETARPLDVVAFNDAEKANVMKSKMTGRFFPVPPRNPYNANANIVTEAEVYNWMEGKYRETMIGNQRASLKALMNEKFTSLDTIDTYEKRIRPYVLGIVDAEVLPYLYDHLPPRLETRIRIANPDTVNNFFTQLRIIWLESGGPTGNFRNVNEINNGASAMVHNVSINQFSQKNVALEKFGDIAIRLGYSGDLSDPIASDETRIRIANPDTVNNFFTQLRIIWLESGGPTGNFRNVNEINNGASAMVHNVSINQFSQKNVALEKFGDIAIRLGYSGDLSDPIASDALILNQFYPKVQLLSQPSYQLNLPPLPIAIHKYTENNLTKRLGTQSNHIKKEPFGQVNEASTVIRKVYTTKKPQKSQKPQKVTYKCSNCGKLGHRKNKCPGLVKKPKKVNNVYQNDPENSDDEEVLILEDDEDENEEEEEEVTSDDNDNTQHCFNTKKKDGFL</sequence>
<feature type="domain" description="CCHC-type" evidence="4">
    <location>
        <begin position="691"/>
        <end position="706"/>
    </location>
</feature>
<evidence type="ECO:0000256" key="2">
    <source>
        <dbReference type="SAM" id="Coils"/>
    </source>
</evidence>
<dbReference type="AlphaFoldDB" id="A0A397HKA5"/>
<keyword evidence="6" id="KW-1185">Reference proteome</keyword>
<feature type="coiled-coil region" evidence="2">
    <location>
        <begin position="79"/>
        <end position="215"/>
    </location>
</feature>
<comment type="caution">
    <text evidence="5">The sequence shown here is derived from an EMBL/GenBank/DDBJ whole genome shotgun (WGS) entry which is preliminary data.</text>
</comment>
<dbReference type="InterPro" id="IPR016139">
    <property type="entry name" value="Ribosome_inactivat_prot_sub2"/>
</dbReference>
<dbReference type="SUPFAM" id="SSF57756">
    <property type="entry name" value="Retrovirus zinc finger-like domains"/>
    <property type="match status" value="1"/>
</dbReference>
<feature type="compositionally biased region" description="Acidic residues" evidence="3">
    <location>
        <begin position="724"/>
        <end position="754"/>
    </location>
</feature>
<organism evidence="5 6">
    <name type="scientific">Diversispora epigaea</name>
    <dbReference type="NCBI Taxonomy" id="1348612"/>
    <lineage>
        <taxon>Eukaryota</taxon>
        <taxon>Fungi</taxon>
        <taxon>Fungi incertae sedis</taxon>
        <taxon>Mucoromycota</taxon>
        <taxon>Glomeromycotina</taxon>
        <taxon>Glomeromycetes</taxon>
        <taxon>Diversisporales</taxon>
        <taxon>Diversisporaceae</taxon>
        <taxon>Diversispora</taxon>
    </lineage>
</organism>
<evidence type="ECO:0000259" key="4">
    <source>
        <dbReference type="PROSITE" id="PS50158"/>
    </source>
</evidence>
<dbReference type="InterPro" id="IPR036875">
    <property type="entry name" value="Znf_CCHC_sf"/>
</dbReference>